<organism evidence="2 3">
    <name type="scientific">Tanacetum coccineum</name>
    <dbReference type="NCBI Taxonomy" id="301880"/>
    <lineage>
        <taxon>Eukaryota</taxon>
        <taxon>Viridiplantae</taxon>
        <taxon>Streptophyta</taxon>
        <taxon>Embryophyta</taxon>
        <taxon>Tracheophyta</taxon>
        <taxon>Spermatophyta</taxon>
        <taxon>Magnoliopsida</taxon>
        <taxon>eudicotyledons</taxon>
        <taxon>Gunneridae</taxon>
        <taxon>Pentapetalae</taxon>
        <taxon>asterids</taxon>
        <taxon>campanulids</taxon>
        <taxon>Asterales</taxon>
        <taxon>Asteraceae</taxon>
        <taxon>Asteroideae</taxon>
        <taxon>Anthemideae</taxon>
        <taxon>Anthemidinae</taxon>
        <taxon>Tanacetum</taxon>
    </lineage>
</organism>
<evidence type="ECO:0000313" key="2">
    <source>
        <dbReference type="EMBL" id="GJS70062.1"/>
    </source>
</evidence>
<reference evidence="2" key="2">
    <citation type="submission" date="2022-01" db="EMBL/GenBank/DDBJ databases">
        <authorList>
            <person name="Yamashiro T."/>
            <person name="Shiraishi A."/>
            <person name="Satake H."/>
            <person name="Nakayama K."/>
        </authorList>
    </citation>
    <scope>NUCLEOTIDE SEQUENCE</scope>
</reference>
<feature type="domain" description="Reverse transcriptase" evidence="1">
    <location>
        <begin position="249"/>
        <end position="330"/>
    </location>
</feature>
<reference evidence="2" key="1">
    <citation type="journal article" date="2022" name="Int. J. Mol. Sci.">
        <title>Draft Genome of Tanacetum Coccineum: Genomic Comparison of Closely Related Tanacetum-Family Plants.</title>
        <authorList>
            <person name="Yamashiro T."/>
            <person name="Shiraishi A."/>
            <person name="Nakayama K."/>
            <person name="Satake H."/>
        </authorList>
    </citation>
    <scope>NUCLEOTIDE SEQUENCE</scope>
</reference>
<keyword evidence="2" id="KW-0548">Nucleotidyltransferase</keyword>
<sequence>MYEGWCRDRMINAELYLMKRLMTTMEKVKAFNKKVQILRNMGNGNFIGIRITGMELNEKNKEYSNQWKVGDEVVREIRNSVNKYSVLDSLPEDNDSELRILKERMIVDKLKESNDGNDTGEIEDILEPNEGTAKVMRDTECFYTFMYAANDGINRRKLWEEIVKDSRYVNGNNYNRDQIPKVVQKHFEGFLENLQSILMIKSSWSMEGFFTAAFFKKAWSIVGKDVCKAVKEFFNSGRMLGDLNATLISLAYDTVNWGFFRKTLEEFGFHRKMVHWIMKCLTTAGFTLNVNGKRIGYFKGGRGLRQGDPVSPYLFTLIMEMFSPMLQRQIENDSSCHEILESPIIAKRVKCEDCGLFTIDKIKSDATNGKAKVAWKDICRPKNQGGLGLKNLQIWNQALLTKHVWNIATKKDTLWVKWVHTVKLRGRNIWEILANTNDSWGWKNLLQIGDLIKNNELSLDLGDITLYLSNASNGNNIRSIIRRLAFAVSIYSIWQERNGRIFRDNKRSCEELYKFIVKMIKSKLLGLTAKNSAVVKEIEVKWNISCHKIKSKNYKGADMQAIQ</sequence>
<dbReference type="PANTHER" id="PTHR33116">
    <property type="entry name" value="REVERSE TRANSCRIPTASE ZINC-BINDING DOMAIN-CONTAINING PROTEIN-RELATED-RELATED"/>
    <property type="match status" value="1"/>
</dbReference>
<evidence type="ECO:0000259" key="1">
    <source>
        <dbReference type="Pfam" id="PF00078"/>
    </source>
</evidence>
<keyword evidence="2" id="KW-0695">RNA-directed DNA polymerase</keyword>
<gene>
    <name evidence="2" type="ORF">Tco_0702903</name>
</gene>
<dbReference type="Proteomes" id="UP001151760">
    <property type="component" value="Unassembled WGS sequence"/>
</dbReference>
<dbReference type="Pfam" id="PF00078">
    <property type="entry name" value="RVT_1"/>
    <property type="match status" value="1"/>
</dbReference>
<dbReference type="PANTHER" id="PTHR33116:SF76">
    <property type="entry name" value="DUF4283 DOMAIN-CONTAINING PROTEIN"/>
    <property type="match status" value="1"/>
</dbReference>
<dbReference type="SUPFAM" id="SSF56672">
    <property type="entry name" value="DNA/RNA polymerases"/>
    <property type="match status" value="1"/>
</dbReference>
<accession>A0ABQ4XZ58</accession>
<proteinExistence type="predicted"/>
<evidence type="ECO:0000313" key="3">
    <source>
        <dbReference type="Proteomes" id="UP001151760"/>
    </source>
</evidence>
<name>A0ABQ4XZ58_9ASTR</name>
<dbReference type="InterPro" id="IPR000477">
    <property type="entry name" value="RT_dom"/>
</dbReference>
<comment type="caution">
    <text evidence="2">The sequence shown here is derived from an EMBL/GenBank/DDBJ whole genome shotgun (WGS) entry which is preliminary data.</text>
</comment>
<dbReference type="EMBL" id="BQNB010009906">
    <property type="protein sequence ID" value="GJS70062.1"/>
    <property type="molecule type" value="Genomic_DNA"/>
</dbReference>
<dbReference type="InterPro" id="IPR043502">
    <property type="entry name" value="DNA/RNA_pol_sf"/>
</dbReference>
<keyword evidence="3" id="KW-1185">Reference proteome</keyword>
<dbReference type="GO" id="GO:0003964">
    <property type="term" value="F:RNA-directed DNA polymerase activity"/>
    <property type="evidence" value="ECO:0007669"/>
    <property type="project" value="UniProtKB-KW"/>
</dbReference>
<keyword evidence="2" id="KW-0808">Transferase</keyword>
<protein>
    <submittedName>
        <fullName evidence="2">RNA-directed DNA polymerase, eukaryota, reverse transcriptase zinc-binding domain protein</fullName>
    </submittedName>
</protein>